<comment type="similarity">
    <text evidence="2">Belongs to the nitroreductase family.</text>
</comment>
<evidence type="ECO:0000256" key="3">
    <source>
        <dbReference type="ARBA" id="ARBA00022630"/>
    </source>
</evidence>
<dbReference type="SUPFAM" id="SSF55469">
    <property type="entry name" value="FMN-dependent nitroreductase-like"/>
    <property type="match status" value="1"/>
</dbReference>
<dbReference type="Pfam" id="PF00881">
    <property type="entry name" value="Nitroreductase"/>
    <property type="match status" value="2"/>
</dbReference>
<sequence>MDYNDIIYTRYSVRKFSDRPVEKNKLNKILEAGRIAPTAGNRQPQRIVVIQGGDAFEKMKLCTPCHFNAPLLLLVCYDQSVENNNHYGDKRPYGQVDASIVLTHMMLEAHNLGLGTVWVGLFNPDLLRENFNIPAHYEILSLMPIGYPAPEAEPSSMHNQKFDLTHTVFYRSFKKEIN</sequence>
<keyword evidence="5" id="KW-0560">Oxidoreductase</keyword>
<dbReference type="CDD" id="cd20609">
    <property type="entry name" value="nitroreductase"/>
    <property type="match status" value="1"/>
</dbReference>
<dbReference type="Proteomes" id="UP000284277">
    <property type="component" value="Unassembled WGS sequence"/>
</dbReference>
<evidence type="ECO:0000313" key="8">
    <source>
        <dbReference type="Proteomes" id="UP000284277"/>
    </source>
</evidence>
<dbReference type="EMBL" id="MCIA01000034">
    <property type="protein sequence ID" value="RKD28618.1"/>
    <property type="molecule type" value="Genomic_DNA"/>
</dbReference>
<dbReference type="PANTHER" id="PTHR43673:SF2">
    <property type="entry name" value="NITROREDUCTASE"/>
    <property type="match status" value="1"/>
</dbReference>
<dbReference type="Gene3D" id="3.40.109.10">
    <property type="entry name" value="NADH Oxidase"/>
    <property type="match status" value="1"/>
</dbReference>
<dbReference type="AlphaFoldDB" id="A0A419STT0"/>
<gene>
    <name evidence="7" type="ORF">BET01_10395</name>
</gene>
<dbReference type="InterPro" id="IPR000415">
    <property type="entry name" value="Nitroreductase-like"/>
</dbReference>
<keyword evidence="8" id="KW-1185">Reference proteome</keyword>
<dbReference type="InterPro" id="IPR029479">
    <property type="entry name" value="Nitroreductase"/>
</dbReference>
<feature type="domain" description="Nitroreductase" evidence="6">
    <location>
        <begin position="7"/>
        <end position="55"/>
    </location>
</feature>
<feature type="domain" description="Nitroreductase" evidence="6">
    <location>
        <begin position="67"/>
        <end position="147"/>
    </location>
</feature>
<evidence type="ECO:0000256" key="1">
    <source>
        <dbReference type="ARBA" id="ARBA00001917"/>
    </source>
</evidence>
<evidence type="ECO:0000313" key="7">
    <source>
        <dbReference type="EMBL" id="RKD28618.1"/>
    </source>
</evidence>
<keyword evidence="4" id="KW-0288">FMN</keyword>
<dbReference type="RefSeq" id="WP_120198579.1">
    <property type="nucleotide sequence ID" value="NZ_MCIA01000034.1"/>
</dbReference>
<name>A0A419STT0_9FIRM</name>
<dbReference type="PANTHER" id="PTHR43673">
    <property type="entry name" value="NAD(P)H NITROREDUCTASE YDGI-RELATED"/>
    <property type="match status" value="1"/>
</dbReference>
<reference evidence="7 8" key="1">
    <citation type="submission" date="2016-08" db="EMBL/GenBank/DDBJ databases">
        <title>A new outlook on sporulation: Clostridium algidixylanolyticum.</title>
        <authorList>
            <person name="Poppleton D.I."/>
            <person name="Gribaldo S."/>
        </authorList>
    </citation>
    <scope>NUCLEOTIDE SEQUENCE [LARGE SCALE GENOMIC DNA]</scope>
    <source>
        <strain evidence="7 8">SPL73</strain>
    </source>
</reference>
<comment type="cofactor">
    <cofactor evidence="1">
        <name>FMN</name>
        <dbReference type="ChEBI" id="CHEBI:58210"/>
    </cofactor>
</comment>
<proteinExistence type="inferred from homology"/>
<evidence type="ECO:0000256" key="4">
    <source>
        <dbReference type="ARBA" id="ARBA00022643"/>
    </source>
</evidence>
<dbReference type="OrthoDB" id="9812105at2"/>
<accession>A0A419STT0</accession>
<keyword evidence="3" id="KW-0285">Flavoprotein</keyword>
<evidence type="ECO:0000259" key="6">
    <source>
        <dbReference type="Pfam" id="PF00881"/>
    </source>
</evidence>
<comment type="caution">
    <text evidence="7">The sequence shown here is derived from an EMBL/GenBank/DDBJ whole genome shotgun (WGS) entry which is preliminary data.</text>
</comment>
<organism evidence="7 8">
    <name type="scientific">Lacrimispora algidixylanolytica</name>
    <dbReference type="NCBI Taxonomy" id="94868"/>
    <lineage>
        <taxon>Bacteria</taxon>
        <taxon>Bacillati</taxon>
        <taxon>Bacillota</taxon>
        <taxon>Clostridia</taxon>
        <taxon>Lachnospirales</taxon>
        <taxon>Lachnospiraceae</taxon>
        <taxon>Lacrimispora</taxon>
    </lineage>
</organism>
<dbReference type="GO" id="GO:0016491">
    <property type="term" value="F:oxidoreductase activity"/>
    <property type="evidence" value="ECO:0007669"/>
    <property type="project" value="UniProtKB-KW"/>
</dbReference>
<evidence type="ECO:0000256" key="2">
    <source>
        <dbReference type="ARBA" id="ARBA00007118"/>
    </source>
</evidence>
<protein>
    <submittedName>
        <fullName evidence="7">Nitroreductase</fullName>
    </submittedName>
</protein>
<evidence type="ECO:0000256" key="5">
    <source>
        <dbReference type="ARBA" id="ARBA00023002"/>
    </source>
</evidence>